<accession>A0AA40AGR0</accession>
<comment type="caution">
    <text evidence="10">The sequence shown here is derived from an EMBL/GenBank/DDBJ whole genome shotgun (WGS) entry which is preliminary data.</text>
</comment>
<evidence type="ECO:0000256" key="2">
    <source>
        <dbReference type="ARBA" id="ARBA00010617"/>
    </source>
</evidence>
<evidence type="ECO:0000313" key="10">
    <source>
        <dbReference type="EMBL" id="KAK0715540.1"/>
    </source>
</evidence>
<keyword evidence="6 8" id="KW-0503">Monooxygenase</keyword>
<keyword evidence="9" id="KW-0472">Membrane</keyword>
<dbReference type="GO" id="GO:0005506">
    <property type="term" value="F:iron ion binding"/>
    <property type="evidence" value="ECO:0007669"/>
    <property type="project" value="InterPro"/>
</dbReference>
<organism evidence="10 11">
    <name type="scientific">Lasiosphaeris hirsuta</name>
    <dbReference type="NCBI Taxonomy" id="260670"/>
    <lineage>
        <taxon>Eukaryota</taxon>
        <taxon>Fungi</taxon>
        <taxon>Dikarya</taxon>
        <taxon>Ascomycota</taxon>
        <taxon>Pezizomycotina</taxon>
        <taxon>Sordariomycetes</taxon>
        <taxon>Sordariomycetidae</taxon>
        <taxon>Sordariales</taxon>
        <taxon>Lasiosphaeriaceae</taxon>
        <taxon>Lasiosphaeris</taxon>
    </lineage>
</organism>
<protein>
    <submittedName>
        <fullName evidence="10">Cytochrome P450 3A5</fullName>
    </submittedName>
</protein>
<evidence type="ECO:0000313" key="11">
    <source>
        <dbReference type="Proteomes" id="UP001172102"/>
    </source>
</evidence>
<dbReference type="GO" id="GO:0004497">
    <property type="term" value="F:monooxygenase activity"/>
    <property type="evidence" value="ECO:0007669"/>
    <property type="project" value="UniProtKB-KW"/>
</dbReference>
<reference evidence="10" key="1">
    <citation type="submission" date="2023-06" db="EMBL/GenBank/DDBJ databases">
        <title>Genome-scale phylogeny and comparative genomics of the fungal order Sordariales.</title>
        <authorList>
            <consortium name="Lawrence Berkeley National Laboratory"/>
            <person name="Hensen N."/>
            <person name="Bonometti L."/>
            <person name="Westerberg I."/>
            <person name="Brannstrom I.O."/>
            <person name="Guillou S."/>
            <person name="Cros-Aarteil S."/>
            <person name="Calhoun S."/>
            <person name="Haridas S."/>
            <person name="Kuo A."/>
            <person name="Mondo S."/>
            <person name="Pangilinan J."/>
            <person name="Riley R."/>
            <person name="Labutti K."/>
            <person name="Andreopoulos B."/>
            <person name="Lipzen A."/>
            <person name="Chen C."/>
            <person name="Yanf M."/>
            <person name="Daum C."/>
            <person name="Ng V."/>
            <person name="Clum A."/>
            <person name="Steindorff A."/>
            <person name="Ohm R."/>
            <person name="Martin F."/>
            <person name="Silar P."/>
            <person name="Natvig D."/>
            <person name="Lalanne C."/>
            <person name="Gautier V."/>
            <person name="Ament-Velasquez S.L."/>
            <person name="Kruys A."/>
            <person name="Hutchinson M.I."/>
            <person name="Powell A.J."/>
            <person name="Barry K."/>
            <person name="Miller A.N."/>
            <person name="Grigoriev I.V."/>
            <person name="Debuchy R."/>
            <person name="Gladieux P."/>
            <person name="Thoren M.H."/>
            <person name="Johannesson H."/>
        </authorList>
    </citation>
    <scope>NUCLEOTIDE SEQUENCE</scope>
    <source>
        <strain evidence="10">SMH4607-1</strain>
    </source>
</reference>
<dbReference type="InterPro" id="IPR050121">
    <property type="entry name" value="Cytochrome_P450_monoxygenase"/>
</dbReference>
<evidence type="ECO:0000256" key="4">
    <source>
        <dbReference type="ARBA" id="ARBA00022723"/>
    </source>
</evidence>
<feature type="transmembrane region" description="Helical" evidence="9">
    <location>
        <begin position="27"/>
        <end position="47"/>
    </location>
</feature>
<dbReference type="PROSITE" id="PS00086">
    <property type="entry name" value="CYTOCHROME_P450"/>
    <property type="match status" value="1"/>
</dbReference>
<dbReference type="PANTHER" id="PTHR24305:SF166">
    <property type="entry name" value="CYTOCHROME P450 12A4, MITOCHONDRIAL-RELATED"/>
    <property type="match status" value="1"/>
</dbReference>
<dbReference type="Pfam" id="PF00067">
    <property type="entry name" value="p450"/>
    <property type="match status" value="1"/>
</dbReference>
<dbReference type="InterPro" id="IPR001128">
    <property type="entry name" value="Cyt_P450"/>
</dbReference>
<dbReference type="InterPro" id="IPR036396">
    <property type="entry name" value="Cyt_P450_sf"/>
</dbReference>
<dbReference type="PANTHER" id="PTHR24305">
    <property type="entry name" value="CYTOCHROME P450"/>
    <property type="match status" value="1"/>
</dbReference>
<dbReference type="SUPFAM" id="SSF48264">
    <property type="entry name" value="Cytochrome P450"/>
    <property type="match status" value="1"/>
</dbReference>
<keyword evidence="9" id="KW-0812">Transmembrane</keyword>
<sequence>MADIQVSAFTALLEAVALSGLQGTLRFSAAALLPQFLAYFIVQYALIKLYRLAIFPHFVSPLRHIPGPKDGHILIGQMKNLLSENTPVGRFVKWGNDYPNQPFIRYFDFANKEMLMVNTPEAHKELLQTYCYDFVKPAILFRYVGDVIGRGLVFAEGATHKKQRRILLGIFSVPNLKRILPVIQDKAAEVTGLIESQLGEDGKGFIEVVGTYSRATIDVVGLTVLGVNLGNLVSTDPKMNFLKYYERVFEPGYLGAFIMALNLAIPGVRKFIPLDANTSHIRATQEIRSMILGVVRQRIHDTGGVSEMLSLPGGSADLLSLLIEERKNLALKNSEDVMPEEEIVNQMLTFLAAGHETTAASMSWSLYALATAPAEIQDKLRAEVMEMLANRPSSNPTWGDIEGMHYLRNFCHEVLRLYCPATLTYREAASDLTLCGTFIPKGTNVIFVPAVVNRSKAVWGADADEFNPDRWDNLQGEAAGPYAFESFSSGPRFCIGKHFAVMEYKSLLIEAVSKFRFGTSPQLEALGGKMPELQNPGIALRARGGIRVGVERI</sequence>
<evidence type="ECO:0000256" key="9">
    <source>
        <dbReference type="SAM" id="Phobius"/>
    </source>
</evidence>
<evidence type="ECO:0000256" key="3">
    <source>
        <dbReference type="ARBA" id="ARBA00022617"/>
    </source>
</evidence>
<evidence type="ECO:0000256" key="8">
    <source>
        <dbReference type="RuleBase" id="RU000461"/>
    </source>
</evidence>
<name>A0AA40AGR0_9PEZI</name>
<dbReference type="PRINTS" id="PR00465">
    <property type="entry name" value="EP450IV"/>
</dbReference>
<keyword evidence="5 7" id="KW-0408">Iron</keyword>
<keyword evidence="11" id="KW-1185">Reference proteome</keyword>
<dbReference type="PRINTS" id="PR00385">
    <property type="entry name" value="P450"/>
</dbReference>
<keyword evidence="9" id="KW-1133">Transmembrane helix</keyword>
<dbReference type="Proteomes" id="UP001172102">
    <property type="component" value="Unassembled WGS sequence"/>
</dbReference>
<dbReference type="GO" id="GO:0020037">
    <property type="term" value="F:heme binding"/>
    <property type="evidence" value="ECO:0007669"/>
    <property type="project" value="InterPro"/>
</dbReference>
<gene>
    <name evidence="10" type="ORF">B0H67DRAFT_634805</name>
</gene>
<comment type="similarity">
    <text evidence="2 8">Belongs to the cytochrome P450 family.</text>
</comment>
<dbReference type="AlphaFoldDB" id="A0AA40AGR0"/>
<dbReference type="EMBL" id="JAUKUA010000004">
    <property type="protein sequence ID" value="KAK0715540.1"/>
    <property type="molecule type" value="Genomic_DNA"/>
</dbReference>
<evidence type="ECO:0000256" key="5">
    <source>
        <dbReference type="ARBA" id="ARBA00023004"/>
    </source>
</evidence>
<dbReference type="Gene3D" id="1.10.630.10">
    <property type="entry name" value="Cytochrome P450"/>
    <property type="match status" value="1"/>
</dbReference>
<feature type="binding site" description="axial binding residue" evidence="7">
    <location>
        <position position="494"/>
    </location>
    <ligand>
        <name>heme</name>
        <dbReference type="ChEBI" id="CHEBI:30413"/>
    </ligand>
    <ligandPart>
        <name>Fe</name>
        <dbReference type="ChEBI" id="CHEBI:18248"/>
    </ligandPart>
</feature>
<proteinExistence type="inferred from homology"/>
<keyword evidence="3 7" id="KW-0349">Heme</keyword>
<dbReference type="GO" id="GO:0016705">
    <property type="term" value="F:oxidoreductase activity, acting on paired donors, with incorporation or reduction of molecular oxygen"/>
    <property type="evidence" value="ECO:0007669"/>
    <property type="project" value="InterPro"/>
</dbReference>
<evidence type="ECO:0000256" key="6">
    <source>
        <dbReference type="ARBA" id="ARBA00023033"/>
    </source>
</evidence>
<dbReference type="InterPro" id="IPR017972">
    <property type="entry name" value="Cyt_P450_CS"/>
</dbReference>
<dbReference type="InterPro" id="IPR002403">
    <property type="entry name" value="Cyt_P450_E_grp-IV"/>
</dbReference>
<evidence type="ECO:0000256" key="7">
    <source>
        <dbReference type="PIRSR" id="PIRSR602403-1"/>
    </source>
</evidence>
<comment type="cofactor">
    <cofactor evidence="1 7">
        <name>heme</name>
        <dbReference type="ChEBI" id="CHEBI:30413"/>
    </cofactor>
</comment>
<evidence type="ECO:0000256" key="1">
    <source>
        <dbReference type="ARBA" id="ARBA00001971"/>
    </source>
</evidence>
<keyword evidence="8" id="KW-0560">Oxidoreductase</keyword>
<keyword evidence="4 7" id="KW-0479">Metal-binding</keyword>